<evidence type="ECO:0000313" key="1">
    <source>
        <dbReference type="EMBL" id="EGJ52063.1"/>
    </source>
</evidence>
<organism evidence="1 2">
    <name type="scientific">Desulfocurvibacter africanus subsp. africanus str. Walvis Bay</name>
    <dbReference type="NCBI Taxonomy" id="690850"/>
    <lineage>
        <taxon>Bacteria</taxon>
        <taxon>Pseudomonadati</taxon>
        <taxon>Thermodesulfobacteriota</taxon>
        <taxon>Desulfovibrionia</taxon>
        <taxon>Desulfovibrionales</taxon>
        <taxon>Desulfovibrionaceae</taxon>
        <taxon>Desulfocurvibacter</taxon>
    </lineage>
</organism>
<gene>
    <name evidence="1" type="ORF">Desaf_3787</name>
</gene>
<dbReference type="HOGENOM" id="CLU_3215268_0_0_7"/>
<dbReference type="Proteomes" id="UP000007844">
    <property type="component" value="Chromosome"/>
</dbReference>
<keyword evidence="2" id="KW-1185">Reference proteome</keyword>
<name>F3Z034_DESAF</name>
<sequence length="44" mass="5491">MRERWMEIQTLRKQDHGSRETIRQKGLSRFTVHKYLRMDECNLL</sequence>
<proteinExistence type="predicted"/>
<dbReference type="EMBL" id="CP003221">
    <property type="protein sequence ID" value="EGJ52063.1"/>
    <property type="molecule type" value="Genomic_DNA"/>
</dbReference>
<protein>
    <recommendedName>
        <fullName evidence="3">Integrase catalytic region</fullName>
    </recommendedName>
</protein>
<accession>F3Z034</accession>
<dbReference type="AlphaFoldDB" id="F3Z034"/>
<evidence type="ECO:0000313" key="2">
    <source>
        <dbReference type="Proteomes" id="UP000007844"/>
    </source>
</evidence>
<dbReference type="KEGG" id="daf:Desaf_3787"/>
<evidence type="ECO:0008006" key="3">
    <source>
        <dbReference type="Google" id="ProtNLM"/>
    </source>
</evidence>
<reference evidence="1 2" key="1">
    <citation type="journal article" date="2011" name="J. Bacteriol.">
        <title>Genome sequence of the mercury-methylating and pleomorphic Desulfovibrio africanus Strain Walvis Bay.</title>
        <authorList>
            <person name="Brown S.D."/>
            <person name="Wall J.D."/>
            <person name="Kucken A.M."/>
            <person name="Gilmour C.C."/>
            <person name="Podar M."/>
            <person name="Brandt C.C."/>
            <person name="Teshima H."/>
            <person name="Detter J.C."/>
            <person name="Han C.S."/>
            <person name="Land M.L."/>
            <person name="Lucas S."/>
            <person name="Han J."/>
            <person name="Pennacchio L."/>
            <person name="Nolan M."/>
            <person name="Pitluck S."/>
            <person name="Woyke T."/>
            <person name="Goodwin L."/>
            <person name="Palumbo A.V."/>
            <person name="Elias D.A."/>
        </authorList>
    </citation>
    <scope>NUCLEOTIDE SEQUENCE [LARGE SCALE GENOMIC DNA]</scope>
    <source>
        <strain evidence="1 2">Walvis Bay</strain>
    </source>
</reference>